<name>A0A8H4F4J0_MUCCL</name>
<dbReference type="GO" id="GO:0050660">
    <property type="term" value="F:flavin adenine dinucleotide binding"/>
    <property type="evidence" value="ECO:0007669"/>
    <property type="project" value="TreeGrafter"/>
</dbReference>
<evidence type="ECO:0000256" key="2">
    <source>
        <dbReference type="ARBA" id="ARBA00022630"/>
    </source>
</evidence>
<protein>
    <recommendedName>
        <fullName evidence="5">RGS domain-containing protein</fullName>
    </recommendedName>
</protein>
<reference evidence="6 7" key="1">
    <citation type="submission" date="2019-09" db="EMBL/GenBank/DDBJ databases">
        <authorList>
            <consortium name="DOE Joint Genome Institute"/>
            <person name="Mondo S.J."/>
            <person name="Navarro-Mendoza M.I."/>
            <person name="Perez-Arques C."/>
            <person name="Panchal S."/>
            <person name="Nicolas F.E."/>
            <person name="Ganguly P."/>
            <person name="Pangilinan J."/>
            <person name="Grigoriev I."/>
            <person name="Heitman J."/>
            <person name="Sanya K."/>
            <person name="Garre V."/>
        </authorList>
    </citation>
    <scope>NUCLEOTIDE SEQUENCE [LARGE SCALE GENOMIC DNA]</scope>
    <source>
        <strain evidence="6 7">MU402</strain>
    </source>
</reference>
<dbReference type="GO" id="GO:0004174">
    <property type="term" value="F:electron-transferring-flavoprotein dehydrogenase activity"/>
    <property type="evidence" value="ECO:0007669"/>
    <property type="project" value="TreeGrafter"/>
</dbReference>
<dbReference type="InterPro" id="IPR023753">
    <property type="entry name" value="FAD/NAD-binding_dom"/>
</dbReference>
<evidence type="ECO:0000256" key="3">
    <source>
        <dbReference type="ARBA" id="ARBA00022827"/>
    </source>
</evidence>
<evidence type="ECO:0000313" key="7">
    <source>
        <dbReference type="Proteomes" id="UP000469890"/>
    </source>
</evidence>
<dbReference type="EMBL" id="JAAECE010000002">
    <property type="protein sequence ID" value="KAF1804575.1"/>
    <property type="molecule type" value="Genomic_DNA"/>
</dbReference>
<dbReference type="PANTHER" id="PTHR43735:SF3">
    <property type="entry name" value="FERROPTOSIS SUPPRESSOR PROTEIN 1"/>
    <property type="match status" value="1"/>
</dbReference>
<dbReference type="Gene3D" id="3.50.50.100">
    <property type="match status" value="1"/>
</dbReference>
<dbReference type="SMART" id="SM00315">
    <property type="entry name" value="RGS"/>
    <property type="match status" value="1"/>
</dbReference>
<keyword evidence="3" id="KW-0274">FAD</keyword>
<dbReference type="InterPro" id="IPR016137">
    <property type="entry name" value="RGS"/>
</dbReference>
<gene>
    <name evidence="6" type="ORF">FB192DRAFT_1319324</name>
</gene>
<dbReference type="InterPro" id="IPR036188">
    <property type="entry name" value="FAD/NAD-bd_sf"/>
</dbReference>
<dbReference type="Proteomes" id="UP000469890">
    <property type="component" value="Unassembled WGS sequence"/>
</dbReference>
<dbReference type="Gene3D" id="1.10.167.10">
    <property type="entry name" value="Regulator of G-protein Signalling 4, domain 2"/>
    <property type="match status" value="1"/>
</dbReference>
<feature type="domain" description="RGS" evidence="5">
    <location>
        <begin position="24"/>
        <end position="131"/>
    </location>
</feature>
<dbReference type="PANTHER" id="PTHR43735">
    <property type="entry name" value="APOPTOSIS-INDUCING FACTOR 1"/>
    <property type="match status" value="1"/>
</dbReference>
<dbReference type="SUPFAM" id="SSF51905">
    <property type="entry name" value="FAD/NAD(P)-binding domain"/>
    <property type="match status" value="2"/>
</dbReference>
<dbReference type="Pfam" id="PF00615">
    <property type="entry name" value="RGS"/>
    <property type="match status" value="1"/>
</dbReference>
<evidence type="ECO:0000256" key="4">
    <source>
        <dbReference type="ARBA" id="ARBA00023002"/>
    </source>
</evidence>
<proteinExistence type="inferred from homology"/>
<sequence>MNAKKQNQSRESLKSLLAGRPELDLHQVLEDPILLSSFESYLTKSWSEENLLFIEAMNQLRHDGIGTSEDAEEIFKRIYNTFIIVDAPMEINVKTQELVKERVSAVQWAIFTRNQALDILKETEEEVLAMLMTKLSDFLSSPLATVSTKQSKLFSREATPLQKRVVIIGGGFTGFTVASILDPMPLFHVTLIDTKDSFEYTPHIITKVVSPEKSSSLRFTHDSYIKNGRIIIGWAEDICQDAKCVKVNGEKIYCDYLVIATGSSYAGQLKSSDSSSLYRTAGLNGIAAGIRDAKQILIIGAGLVGCELAAAIAKKTFDSPIPKKKVILVEGRDRIICRGDDKQRKKAEKFLSSLGVEIILNEKIKAHIIQGDYEYAGSSGRIYSSNDYTIFMATGVKVNTSFIEKSTNVPSLEECLDKNGLIKVKPTLQLEHWKYQHIFAGGDATNVSEEKTAYAATLAGVCISRNICRMEKNKPPIAQGTKGLLAPPAKTLHGIKSNGGIGKQKLSFLERRLSFLNPTWQVLKYFNEKQFLSIIQHTSRNSNIIGRVPKVLSLPKEQQLNSIPQSDSSCSSFIFNRRASNMTDSSISLHHNSNCANKLSTQHGIAY</sequence>
<comment type="caution">
    <text evidence="6">The sequence shown here is derived from an EMBL/GenBank/DDBJ whole genome shotgun (WGS) entry which is preliminary data.</text>
</comment>
<dbReference type="GO" id="GO:0005737">
    <property type="term" value="C:cytoplasm"/>
    <property type="evidence" value="ECO:0007669"/>
    <property type="project" value="TreeGrafter"/>
</dbReference>
<dbReference type="PROSITE" id="PS50132">
    <property type="entry name" value="RGS"/>
    <property type="match status" value="1"/>
</dbReference>
<organism evidence="6 7">
    <name type="scientific">Mucor circinelloides f. lusitanicus</name>
    <name type="common">Mucor racemosus var. lusitanicus</name>
    <dbReference type="NCBI Taxonomy" id="29924"/>
    <lineage>
        <taxon>Eukaryota</taxon>
        <taxon>Fungi</taxon>
        <taxon>Fungi incertae sedis</taxon>
        <taxon>Mucoromycota</taxon>
        <taxon>Mucoromycotina</taxon>
        <taxon>Mucoromycetes</taxon>
        <taxon>Mucorales</taxon>
        <taxon>Mucorineae</taxon>
        <taxon>Mucoraceae</taxon>
        <taxon>Mucor</taxon>
    </lineage>
</organism>
<dbReference type="PRINTS" id="PR00469">
    <property type="entry name" value="PNDRDTASEII"/>
</dbReference>
<dbReference type="SUPFAM" id="SSF48097">
    <property type="entry name" value="Regulator of G-protein signaling, RGS"/>
    <property type="match status" value="1"/>
</dbReference>
<accession>A0A8H4F4J0</accession>
<dbReference type="PRINTS" id="PR00368">
    <property type="entry name" value="FADPNR"/>
</dbReference>
<evidence type="ECO:0000256" key="1">
    <source>
        <dbReference type="ARBA" id="ARBA00006442"/>
    </source>
</evidence>
<dbReference type="InterPro" id="IPR044926">
    <property type="entry name" value="RGS_subdomain_2"/>
</dbReference>
<dbReference type="Pfam" id="PF07992">
    <property type="entry name" value="Pyr_redox_2"/>
    <property type="match status" value="1"/>
</dbReference>
<evidence type="ECO:0000313" key="6">
    <source>
        <dbReference type="EMBL" id="KAF1804575.1"/>
    </source>
</evidence>
<dbReference type="InterPro" id="IPR036305">
    <property type="entry name" value="RGS_sf"/>
</dbReference>
<dbReference type="CDD" id="cd07440">
    <property type="entry name" value="RGS"/>
    <property type="match status" value="1"/>
</dbReference>
<evidence type="ECO:0000259" key="5">
    <source>
        <dbReference type="PROSITE" id="PS50132"/>
    </source>
</evidence>
<keyword evidence="2" id="KW-0285">Flavoprotein</keyword>
<keyword evidence="4" id="KW-0560">Oxidoreductase</keyword>
<dbReference type="AlphaFoldDB" id="A0A8H4F4J0"/>
<comment type="similarity">
    <text evidence="1">Belongs to the FAD-dependent oxidoreductase family.</text>
</comment>